<dbReference type="PANTHER" id="PTHR33639:SF2">
    <property type="entry name" value="DUF393 DOMAIN-CONTAINING PROTEIN"/>
    <property type="match status" value="1"/>
</dbReference>
<protein>
    <submittedName>
        <fullName evidence="1">DCC family thiol-disulfide oxidoreductase YuxK</fullName>
    </submittedName>
</protein>
<name>A0ABV2R9I0_9CAUL</name>
<dbReference type="EMBL" id="JBEPTF010000001">
    <property type="protein sequence ID" value="MET4683243.1"/>
    <property type="molecule type" value="Genomic_DNA"/>
</dbReference>
<reference evidence="1 2" key="1">
    <citation type="submission" date="2024-06" db="EMBL/GenBank/DDBJ databases">
        <title>Sorghum-associated microbial communities from plants grown in Nebraska, USA.</title>
        <authorList>
            <person name="Schachtman D."/>
        </authorList>
    </citation>
    <scope>NUCLEOTIDE SEQUENCE [LARGE SCALE GENOMIC DNA]</scope>
    <source>
        <strain evidence="1 2">2814</strain>
    </source>
</reference>
<dbReference type="RefSeq" id="WP_354088173.1">
    <property type="nucleotide sequence ID" value="NZ_JBEPTF010000001.1"/>
</dbReference>
<dbReference type="Proteomes" id="UP001549313">
    <property type="component" value="Unassembled WGS sequence"/>
</dbReference>
<organism evidence="1 2">
    <name type="scientific">Brevundimonas faecalis</name>
    <dbReference type="NCBI Taxonomy" id="947378"/>
    <lineage>
        <taxon>Bacteria</taxon>
        <taxon>Pseudomonadati</taxon>
        <taxon>Pseudomonadota</taxon>
        <taxon>Alphaproteobacteria</taxon>
        <taxon>Caulobacterales</taxon>
        <taxon>Caulobacteraceae</taxon>
        <taxon>Brevundimonas</taxon>
    </lineage>
</organism>
<comment type="caution">
    <text evidence="1">The sequence shown here is derived from an EMBL/GenBank/DDBJ whole genome shotgun (WGS) entry which is preliminary data.</text>
</comment>
<keyword evidence="2" id="KW-1185">Reference proteome</keyword>
<accession>A0ABV2R9I0</accession>
<dbReference type="Pfam" id="PF04134">
    <property type="entry name" value="DCC1-like"/>
    <property type="match status" value="1"/>
</dbReference>
<sequence>MGRGAYSYRDDPAVPSFPDDRPLVLFDGECALCSHSARTLLKHGPRFRLAPTQSDLGQALLLHYGLSPDDPSTMLVIEDGRAISRSDGVLHLAASLPFPYRAAVAARLIRRPIRDFAYGLVARYRRRFPGQAWCALPPSGAGIKDRILG</sequence>
<gene>
    <name evidence="1" type="ORF">ABIE19_001152</name>
</gene>
<proteinExistence type="predicted"/>
<dbReference type="InterPro" id="IPR052927">
    <property type="entry name" value="DCC_oxidoreductase"/>
</dbReference>
<evidence type="ECO:0000313" key="2">
    <source>
        <dbReference type="Proteomes" id="UP001549313"/>
    </source>
</evidence>
<evidence type="ECO:0000313" key="1">
    <source>
        <dbReference type="EMBL" id="MET4683243.1"/>
    </source>
</evidence>
<dbReference type="InterPro" id="IPR007263">
    <property type="entry name" value="DCC1-like"/>
</dbReference>
<dbReference type="PANTHER" id="PTHR33639">
    <property type="entry name" value="THIOL-DISULFIDE OXIDOREDUCTASE DCC"/>
    <property type="match status" value="1"/>
</dbReference>